<dbReference type="VEuPathDB" id="FungiDB:I7I51_08334"/>
<name>A0A8A1M2K3_AJECA</name>
<dbReference type="Proteomes" id="UP000663671">
    <property type="component" value="Chromosome 2"/>
</dbReference>
<evidence type="ECO:0000313" key="1">
    <source>
        <dbReference type="EMBL" id="QSS58904.1"/>
    </source>
</evidence>
<dbReference type="EMBL" id="CP069109">
    <property type="protein sequence ID" value="QSS58904.1"/>
    <property type="molecule type" value="Genomic_DNA"/>
</dbReference>
<proteinExistence type="predicted"/>
<gene>
    <name evidence="1" type="ORF">I7I51_08334</name>
</gene>
<reference evidence="1" key="1">
    <citation type="submission" date="2021-01" db="EMBL/GenBank/DDBJ databases">
        <title>Chromosome-level genome assembly of a human fungal pathogen reveals clustering of transcriptionally co-regulated genes.</title>
        <authorList>
            <person name="Voorhies M."/>
            <person name="Cohen S."/>
            <person name="Shea T.P."/>
            <person name="Petrus S."/>
            <person name="Munoz J.F."/>
            <person name="Poplawski S."/>
            <person name="Goldman W.E."/>
            <person name="Michael T."/>
            <person name="Cuomo C.A."/>
            <person name="Sil A."/>
            <person name="Beyhan S."/>
        </authorList>
    </citation>
    <scope>NUCLEOTIDE SEQUENCE</scope>
    <source>
        <strain evidence="1">WU24</strain>
    </source>
</reference>
<organism evidence="1">
    <name type="scientific">Ajellomyces capsulatus</name>
    <name type="common">Darling's disease fungus</name>
    <name type="synonym">Histoplasma capsulatum</name>
    <dbReference type="NCBI Taxonomy" id="5037"/>
    <lineage>
        <taxon>Eukaryota</taxon>
        <taxon>Fungi</taxon>
        <taxon>Dikarya</taxon>
        <taxon>Ascomycota</taxon>
        <taxon>Pezizomycotina</taxon>
        <taxon>Eurotiomycetes</taxon>
        <taxon>Eurotiomycetidae</taxon>
        <taxon>Onygenales</taxon>
        <taxon>Ajellomycetaceae</taxon>
        <taxon>Histoplasma</taxon>
    </lineage>
</organism>
<sequence length="201" mass="22294">MLGGSGLLAVRRRSKNHLSDLFEDRLHLYTTQRACEQFDQSFLRNFAPGPDANSFCASLRTPRFQNKDRDGQSALAPRSSKSFRVRGRHLTSEARVNLFPSSCADSLRACSGDQRTKMFRLGTLAIVSVGINRDRSCCFVLNGPIDALLFKVLQHPNPIANLSLLSSALCLGNLVLSPCIVTFPVGNAFTRSSTSRRRRDF</sequence>
<dbReference type="OrthoDB" id="10606384at2759"/>
<protein>
    <submittedName>
        <fullName evidence="1">Uncharacterized protein</fullName>
    </submittedName>
</protein>
<dbReference type="AlphaFoldDB" id="A0A8A1M2K3"/>
<accession>A0A8A1M2K3</accession>